<dbReference type="FunFam" id="1.10.8.1220:FF:000001">
    <property type="entry name" value="Dynein axonemal heavy chain 5"/>
    <property type="match status" value="1"/>
</dbReference>
<dbReference type="InterPro" id="IPR026983">
    <property type="entry name" value="DHC"/>
</dbReference>
<dbReference type="Pfam" id="PF18198">
    <property type="entry name" value="AAA_lid_11"/>
    <property type="match status" value="1"/>
</dbReference>
<dbReference type="Gene3D" id="1.10.8.720">
    <property type="entry name" value="Region D6 of dynein motor"/>
    <property type="match status" value="1"/>
</dbReference>
<name>A0A643CC95_BALPH</name>
<evidence type="ECO:0000259" key="13">
    <source>
        <dbReference type="Pfam" id="PF03028"/>
    </source>
</evidence>
<proteinExistence type="inferred from homology"/>
<comment type="caution">
    <text evidence="17">The sequence shown here is derived from an EMBL/GenBank/DDBJ whole genome shotgun (WGS) entry which is preliminary data.</text>
</comment>
<dbReference type="GO" id="GO:0008569">
    <property type="term" value="F:minus-end-directed microtubule motor activity"/>
    <property type="evidence" value="ECO:0007669"/>
    <property type="project" value="InterPro"/>
</dbReference>
<gene>
    <name evidence="17" type="ORF">E2I00_006323</name>
</gene>
<feature type="non-terminal residue" evidence="17">
    <location>
        <position position="1"/>
    </location>
</feature>
<keyword evidence="9" id="KW-0969">Cilium</keyword>
<feature type="domain" description="Dynein heavy chain ATP-binding dynein motor region" evidence="14">
    <location>
        <begin position="1"/>
        <end position="120"/>
    </location>
</feature>
<evidence type="ECO:0000256" key="5">
    <source>
        <dbReference type="ARBA" id="ARBA00022741"/>
    </source>
</evidence>
<dbReference type="EMBL" id="SGJD01001954">
    <property type="protein sequence ID" value="KAB0397588.1"/>
    <property type="molecule type" value="Genomic_DNA"/>
</dbReference>
<evidence type="ECO:0000259" key="15">
    <source>
        <dbReference type="Pfam" id="PF18198"/>
    </source>
</evidence>
<evidence type="ECO:0000256" key="3">
    <source>
        <dbReference type="ARBA" id="ARBA00022490"/>
    </source>
</evidence>
<evidence type="ECO:0000256" key="10">
    <source>
        <dbReference type="ARBA" id="ARBA00023175"/>
    </source>
</evidence>
<dbReference type="InterPro" id="IPR027417">
    <property type="entry name" value="P-loop_NTPase"/>
</dbReference>
<feature type="domain" description="Dynein heavy chain AAA lid" evidence="15">
    <location>
        <begin position="472"/>
        <end position="608"/>
    </location>
</feature>
<dbReference type="InterPro" id="IPR035706">
    <property type="entry name" value="AAA_9"/>
</dbReference>
<dbReference type="GO" id="GO:0045505">
    <property type="term" value="F:dynein intermediate chain binding"/>
    <property type="evidence" value="ECO:0007669"/>
    <property type="project" value="InterPro"/>
</dbReference>
<comment type="similarity">
    <text evidence="2">Belongs to the dynein heavy chain family.</text>
</comment>
<evidence type="ECO:0000259" key="14">
    <source>
        <dbReference type="Pfam" id="PF12781"/>
    </source>
</evidence>
<dbReference type="GO" id="GO:0007018">
    <property type="term" value="P:microtubule-based movement"/>
    <property type="evidence" value="ECO:0007669"/>
    <property type="project" value="InterPro"/>
</dbReference>
<dbReference type="GO" id="GO:0005524">
    <property type="term" value="F:ATP binding"/>
    <property type="evidence" value="ECO:0007669"/>
    <property type="project" value="UniProtKB-KW"/>
</dbReference>
<evidence type="ECO:0000256" key="9">
    <source>
        <dbReference type="ARBA" id="ARBA00023069"/>
    </source>
</evidence>
<evidence type="ECO:0000313" key="17">
    <source>
        <dbReference type="EMBL" id="KAB0397588.1"/>
    </source>
</evidence>
<sequence length="911" mass="103813">YIKIGDKECAFNRNFRLILHTKLANPHYKPELQAQTTLLNFTVTEDGLEAQLLAEVVSIERPDLEKLKLVLTKHQNDFKIELKYLEDDLLLRLSAAEGSFLDDTKLVESLERAKATAAEVECKVIEAKENERKINEARQCYRPVAARASLLYFVINDLRKINPIYQFSLKAFNTLFHRAIEQADKVEDTPGRISVLTESITHAVFLYTSQALFEKDKLTFLSQMAFQAVALMEAFQGLDRDVEGSAKQWRKWAESECPEKEKLPQEWKKKSLIQKLIILRAVRPDRMTYALRNFVEEKLGAKYVERTRLDLVKAFEESSPATPIFFILSPGVDALKDLEILGKRLGFTTDSGKFHNVSLGQGQEMVAEMALEKASRGGHWVILQNVHLVAKWLGTLEKLLERFSQGSHRDYRVFMSAESAPTPDEHVIPPGLLENSVKITNEPPTGMLANLHAALDNFDQDTLEVCSKEQEFKSILFSLCYFHACVAGRLRFGPQGWSRSYPFNSGDLTVCANVLYNYLEANPNVPWEDLRYLFGEIMYGGHITDDWDRKLCRVYLEEFMNPSLVDDELMLAPGFAAPPNLDYSGYHQYIDEMLPPESPALYGLHPDAETEFLTVTSNTLFRALLEMQPRNALSGEELGQSTEDKVKNALDDILEKLPEEFNMAEIMQKNPNRSPYVLVCFQECERMNILLREIRVSLQHLDLGLKGELMLCPDMEAQQSALSHDAVPESWSTLAYPSTYGLAQWFNDLLSRCRELDTWTQDLALPAVVWLSGFFNPQSFLTAIMQTTARKHEWPLDKMCLTVDVTKKTKEDYGHPPREGAYLHGLLMEGARWDSQSGAIVDAHLKELRSAMPVIFAKAIPADRQETKHTYECPVYKTKTRGPNWVWTFRLKSKEKAAKWVLAGVALLLEA</sequence>
<evidence type="ECO:0000256" key="7">
    <source>
        <dbReference type="ARBA" id="ARBA00023017"/>
    </source>
</evidence>
<dbReference type="FunFam" id="3.40.50.300:FF:000411">
    <property type="entry name" value="dynein heavy chain 17, axonemal"/>
    <property type="match status" value="1"/>
</dbReference>
<dbReference type="Pfam" id="PF18199">
    <property type="entry name" value="Dynein_C"/>
    <property type="match status" value="1"/>
</dbReference>
<dbReference type="InterPro" id="IPR041228">
    <property type="entry name" value="Dynein_C"/>
</dbReference>
<keyword evidence="12" id="KW-0966">Cell projection</keyword>
<accession>A0A643CC95</accession>
<evidence type="ECO:0000256" key="1">
    <source>
        <dbReference type="ARBA" id="ARBA00004430"/>
    </source>
</evidence>
<dbReference type="PANTHER" id="PTHR46961:SF14">
    <property type="entry name" value="DYNEIN HEAVY CHAIN 11, AXONEMAL"/>
    <property type="match status" value="1"/>
</dbReference>
<protein>
    <submittedName>
        <fullName evidence="17">Uncharacterized protein</fullName>
    </submittedName>
</protein>
<dbReference type="FunFam" id="1.10.8.720:FF:000002">
    <property type="entry name" value="Dynein heavy chain 9, axonemal"/>
    <property type="match status" value="1"/>
</dbReference>
<feature type="domain" description="Dynein heavy chain region D6 P-loop" evidence="13">
    <location>
        <begin position="320"/>
        <end position="440"/>
    </location>
</feature>
<dbReference type="Gene3D" id="3.10.490.20">
    <property type="match status" value="1"/>
</dbReference>
<keyword evidence="11" id="KW-0206">Cytoskeleton</keyword>
<dbReference type="InterPro" id="IPR004273">
    <property type="entry name" value="Dynein_heavy_D6_P-loop"/>
</dbReference>
<evidence type="ECO:0000256" key="12">
    <source>
        <dbReference type="ARBA" id="ARBA00023273"/>
    </source>
</evidence>
<dbReference type="Gene3D" id="6.10.140.1060">
    <property type="match status" value="1"/>
</dbReference>
<keyword evidence="18" id="KW-1185">Reference proteome</keyword>
<dbReference type="InterPro" id="IPR041658">
    <property type="entry name" value="AAA_lid_11"/>
</dbReference>
<dbReference type="GO" id="GO:0030286">
    <property type="term" value="C:dynein complex"/>
    <property type="evidence" value="ECO:0007669"/>
    <property type="project" value="UniProtKB-KW"/>
</dbReference>
<keyword evidence="4" id="KW-0493">Microtubule</keyword>
<dbReference type="PANTHER" id="PTHR46961">
    <property type="entry name" value="DYNEIN HEAVY CHAIN 1, AXONEMAL-LIKE PROTEIN"/>
    <property type="match status" value="1"/>
</dbReference>
<dbReference type="InterPro" id="IPR043160">
    <property type="entry name" value="Dynein_C_barrel"/>
</dbReference>
<keyword evidence="7" id="KW-0243">Dynein</keyword>
<keyword evidence="8" id="KW-0175">Coiled coil</keyword>
<comment type="subcellular location">
    <subcellularLocation>
        <location evidence="1">Cytoplasm</location>
        <location evidence="1">Cytoskeleton</location>
        <location evidence="1">Cilium axoneme</location>
    </subcellularLocation>
</comment>
<dbReference type="AlphaFoldDB" id="A0A643CC95"/>
<keyword evidence="10" id="KW-0505">Motor protein</keyword>
<evidence type="ECO:0000313" key="18">
    <source>
        <dbReference type="Proteomes" id="UP000437017"/>
    </source>
</evidence>
<dbReference type="Pfam" id="PF03028">
    <property type="entry name" value="Dynein_heavy"/>
    <property type="match status" value="1"/>
</dbReference>
<evidence type="ECO:0000256" key="4">
    <source>
        <dbReference type="ARBA" id="ARBA00022701"/>
    </source>
</evidence>
<keyword evidence="5" id="KW-0547">Nucleotide-binding</keyword>
<keyword evidence="3" id="KW-0963">Cytoplasm</keyword>
<dbReference type="GO" id="GO:0051959">
    <property type="term" value="F:dynein light intermediate chain binding"/>
    <property type="evidence" value="ECO:0007669"/>
    <property type="project" value="InterPro"/>
</dbReference>
<dbReference type="Gene3D" id="1.20.1270.280">
    <property type="match status" value="1"/>
</dbReference>
<dbReference type="Proteomes" id="UP000437017">
    <property type="component" value="Unassembled WGS sequence"/>
</dbReference>
<dbReference type="OrthoDB" id="10251809at2759"/>
<dbReference type="InterPro" id="IPR042219">
    <property type="entry name" value="AAA_lid_11_sf"/>
</dbReference>
<evidence type="ECO:0000256" key="8">
    <source>
        <dbReference type="ARBA" id="ARBA00023054"/>
    </source>
</evidence>
<evidence type="ECO:0000256" key="2">
    <source>
        <dbReference type="ARBA" id="ARBA00008887"/>
    </source>
</evidence>
<dbReference type="Gene3D" id="3.40.50.300">
    <property type="entry name" value="P-loop containing nucleotide triphosphate hydrolases"/>
    <property type="match status" value="2"/>
</dbReference>
<evidence type="ECO:0000256" key="6">
    <source>
        <dbReference type="ARBA" id="ARBA00022840"/>
    </source>
</evidence>
<feature type="domain" description="Dynein heavy chain C-terminal" evidence="16">
    <location>
        <begin position="616"/>
        <end position="909"/>
    </location>
</feature>
<dbReference type="FunFam" id="3.10.490.20:FF:000002">
    <property type="entry name" value="Dynein axonemal heavy chain 17"/>
    <property type="match status" value="1"/>
</dbReference>
<dbReference type="GO" id="GO:0005930">
    <property type="term" value="C:axoneme"/>
    <property type="evidence" value="ECO:0007669"/>
    <property type="project" value="UniProtKB-SubCell"/>
</dbReference>
<dbReference type="Pfam" id="PF12781">
    <property type="entry name" value="AAA_9"/>
    <property type="match status" value="1"/>
</dbReference>
<keyword evidence="6" id="KW-0067">ATP-binding</keyword>
<dbReference type="Gene3D" id="1.10.8.1220">
    <property type="match status" value="1"/>
</dbReference>
<evidence type="ECO:0000259" key="16">
    <source>
        <dbReference type="Pfam" id="PF18199"/>
    </source>
</evidence>
<dbReference type="GO" id="GO:0005874">
    <property type="term" value="C:microtubule"/>
    <property type="evidence" value="ECO:0007669"/>
    <property type="project" value="UniProtKB-KW"/>
</dbReference>
<organism evidence="17 18">
    <name type="scientific">Balaenoptera physalus</name>
    <name type="common">Fin whale</name>
    <name type="synonym">Balaena physalus</name>
    <dbReference type="NCBI Taxonomy" id="9770"/>
    <lineage>
        <taxon>Eukaryota</taxon>
        <taxon>Metazoa</taxon>
        <taxon>Chordata</taxon>
        <taxon>Craniata</taxon>
        <taxon>Vertebrata</taxon>
        <taxon>Euteleostomi</taxon>
        <taxon>Mammalia</taxon>
        <taxon>Eutheria</taxon>
        <taxon>Laurasiatheria</taxon>
        <taxon>Artiodactyla</taxon>
        <taxon>Whippomorpha</taxon>
        <taxon>Cetacea</taxon>
        <taxon>Mysticeti</taxon>
        <taxon>Balaenopteridae</taxon>
        <taxon>Balaenoptera</taxon>
    </lineage>
</organism>
<evidence type="ECO:0000256" key="11">
    <source>
        <dbReference type="ARBA" id="ARBA00023212"/>
    </source>
</evidence>
<reference evidence="17 18" key="1">
    <citation type="journal article" date="2019" name="PLoS ONE">
        <title>Genomic analyses reveal an absence of contemporary introgressive admixture between fin whales and blue whales, despite known hybrids.</title>
        <authorList>
            <person name="Westbury M.V."/>
            <person name="Petersen B."/>
            <person name="Lorenzen E.D."/>
        </authorList>
    </citation>
    <scope>NUCLEOTIDE SEQUENCE [LARGE SCALE GENOMIC DNA]</scope>
    <source>
        <strain evidence="17">FinWhale-01</strain>
    </source>
</reference>
<dbReference type="FunFam" id="1.20.1270.280:FF:000008">
    <property type="entry name" value="Dynein axonemal heavy chain 11"/>
    <property type="match status" value="1"/>
</dbReference>